<accession>A0ABN9Q1V8</accession>
<keyword evidence="3" id="KW-1185">Reference proteome</keyword>
<dbReference type="EMBL" id="CAUYUJ010002194">
    <property type="protein sequence ID" value="CAK0799627.1"/>
    <property type="molecule type" value="Genomic_DNA"/>
</dbReference>
<name>A0ABN9Q1V8_9DINO</name>
<dbReference type="Proteomes" id="UP001189429">
    <property type="component" value="Unassembled WGS sequence"/>
</dbReference>
<reference evidence="2" key="1">
    <citation type="submission" date="2023-10" db="EMBL/GenBank/DDBJ databases">
        <authorList>
            <person name="Chen Y."/>
            <person name="Shah S."/>
            <person name="Dougan E. K."/>
            <person name="Thang M."/>
            <person name="Chan C."/>
        </authorList>
    </citation>
    <scope>NUCLEOTIDE SEQUENCE [LARGE SCALE GENOMIC DNA]</scope>
</reference>
<feature type="non-terminal residue" evidence="2">
    <location>
        <position position="1"/>
    </location>
</feature>
<comment type="caution">
    <text evidence="2">The sequence shown here is derived from an EMBL/GenBank/DDBJ whole genome shotgun (WGS) entry which is preliminary data.</text>
</comment>
<organism evidence="2 3">
    <name type="scientific">Prorocentrum cordatum</name>
    <dbReference type="NCBI Taxonomy" id="2364126"/>
    <lineage>
        <taxon>Eukaryota</taxon>
        <taxon>Sar</taxon>
        <taxon>Alveolata</taxon>
        <taxon>Dinophyceae</taxon>
        <taxon>Prorocentrales</taxon>
        <taxon>Prorocentraceae</taxon>
        <taxon>Prorocentrum</taxon>
    </lineage>
</organism>
<protein>
    <submittedName>
        <fullName evidence="2">Uncharacterized protein</fullName>
    </submittedName>
</protein>
<evidence type="ECO:0000313" key="2">
    <source>
        <dbReference type="EMBL" id="CAK0799627.1"/>
    </source>
</evidence>
<feature type="region of interest" description="Disordered" evidence="1">
    <location>
        <begin position="1"/>
        <end position="121"/>
    </location>
</feature>
<sequence length="141" mass="15561">RVCKPQGREDHVRLQPPGLLRGADAHRKVALDEAEQPAHEYDHQRERVRGSQASLPRGLHPPQHRTPALHWRARAGQPRQGGAQGEPGLRGRLGRRGSQDDVPGVHQNGLRAGAEHDEQDVPRGLRASLTVLATHRNTRGC</sequence>
<evidence type="ECO:0000313" key="3">
    <source>
        <dbReference type="Proteomes" id="UP001189429"/>
    </source>
</evidence>
<gene>
    <name evidence="2" type="ORF">PCOR1329_LOCUS8020</name>
</gene>
<feature type="compositionally biased region" description="Basic and acidic residues" evidence="1">
    <location>
        <begin position="1"/>
        <end position="13"/>
    </location>
</feature>
<feature type="non-terminal residue" evidence="2">
    <location>
        <position position="141"/>
    </location>
</feature>
<evidence type="ECO:0000256" key="1">
    <source>
        <dbReference type="SAM" id="MobiDB-lite"/>
    </source>
</evidence>
<feature type="compositionally biased region" description="Basic and acidic residues" evidence="1">
    <location>
        <begin position="23"/>
        <end position="49"/>
    </location>
</feature>
<proteinExistence type="predicted"/>